<comment type="subcellular location">
    <subcellularLocation>
        <location evidence="1">Membrane</location>
        <topology evidence="1">Multi-pass membrane protein</topology>
    </subcellularLocation>
</comment>
<dbReference type="EMBL" id="ABSV01000404">
    <property type="protein sequence ID" value="EDZ73208.1"/>
    <property type="molecule type" value="Genomic_DNA"/>
</dbReference>
<feature type="transmembrane region" description="Helical" evidence="6">
    <location>
        <begin position="35"/>
        <end position="55"/>
    </location>
</feature>
<feature type="non-terminal residue" evidence="7">
    <location>
        <position position="291"/>
    </location>
</feature>
<dbReference type="OrthoDB" id="536545at2759"/>
<accession>B5VFT6</accession>
<comment type="caution">
    <text evidence="7">The sequence shown here is derived from an EMBL/GenBank/DDBJ whole genome shotgun (WGS) entry which is preliminary data.</text>
</comment>
<organism evidence="7 8">
    <name type="scientific">Saccharomyces cerevisiae (strain AWRI1631)</name>
    <name type="common">Baker's yeast</name>
    <dbReference type="NCBI Taxonomy" id="545124"/>
    <lineage>
        <taxon>Eukaryota</taxon>
        <taxon>Fungi</taxon>
        <taxon>Dikarya</taxon>
        <taxon>Ascomycota</taxon>
        <taxon>Saccharomycotina</taxon>
        <taxon>Saccharomycetes</taxon>
        <taxon>Saccharomycetales</taxon>
        <taxon>Saccharomycetaceae</taxon>
        <taxon>Saccharomyces</taxon>
    </lineage>
</organism>
<reference evidence="7 8" key="1">
    <citation type="journal article" date="2008" name="FEMS Yeast Res.">
        <title>Comparative genome analysis of a Saccharomyces cerevisiae wine strain.</title>
        <authorList>
            <person name="Borneman A.R."/>
            <person name="Forgan A.H."/>
            <person name="Pretorius I.S."/>
            <person name="Chambers P.J."/>
        </authorList>
    </citation>
    <scope>NUCLEOTIDE SEQUENCE [LARGE SCALE GENOMIC DNA]</scope>
    <source>
        <strain evidence="7 8">AWRI1631</strain>
    </source>
</reference>
<feature type="transmembrane region" description="Helical" evidence="6">
    <location>
        <begin position="143"/>
        <end position="166"/>
    </location>
</feature>
<dbReference type="AlphaFoldDB" id="B5VFT6"/>
<keyword evidence="5 6" id="KW-0472">Membrane</keyword>
<dbReference type="FunFam" id="1.20.1070.10:FF:000160">
    <property type="entry name" value="Related to Opsin-1"/>
    <property type="match status" value="1"/>
</dbReference>
<feature type="transmembrane region" description="Helical" evidence="6">
    <location>
        <begin position="172"/>
        <end position="193"/>
    </location>
</feature>
<feature type="transmembrane region" description="Helical" evidence="6">
    <location>
        <begin position="62"/>
        <end position="82"/>
    </location>
</feature>
<evidence type="ECO:0000256" key="6">
    <source>
        <dbReference type="SAM" id="Phobius"/>
    </source>
</evidence>
<evidence type="ECO:0000313" key="8">
    <source>
        <dbReference type="Proteomes" id="UP000008988"/>
    </source>
</evidence>
<feature type="transmembrane region" description="Helical" evidence="6">
    <location>
        <begin position="117"/>
        <end position="136"/>
    </location>
</feature>
<evidence type="ECO:0000256" key="5">
    <source>
        <dbReference type="ARBA" id="ARBA00023136"/>
    </source>
</evidence>
<keyword evidence="3 6" id="KW-0812">Transmembrane</keyword>
<keyword evidence="4 6" id="KW-1133">Transmembrane helix</keyword>
<evidence type="ECO:0000256" key="4">
    <source>
        <dbReference type="ARBA" id="ARBA00022989"/>
    </source>
</evidence>
<dbReference type="SMART" id="SM01021">
    <property type="entry name" value="Bac_rhodopsin"/>
    <property type="match status" value="1"/>
</dbReference>
<feature type="transmembrane region" description="Helical" evidence="6">
    <location>
        <begin position="200"/>
        <end position="219"/>
    </location>
</feature>
<dbReference type="Pfam" id="PF01036">
    <property type="entry name" value="Bac_rhodopsin"/>
    <property type="match status" value="1"/>
</dbReference>
<dbReference type="InterPro" id="IPR043476">
    <property type="entry name" value="Yro2-like_7TM"/>
</dbReference>
<evidence type="ECO:0000256" key="2">
    <source>
        <dbReference type="ARBA" id="ARBA00008130"/>
    </source>
</evidence>
<sequence length="291" mass="32964">MSTFETLIKRGGNEAIKINPPTGADFHITSRGSDWFWTCFCCYLLFGLILTFLMFRKPVNDRFFYLTGIAPNFFMCIAYFTMASNLGWIPVKAKYNHVQTSTQKEHPGYRQIFYSRFVGWFLALPWPIIQICMLAGTPFWQMAFNVCITEFFTVCWLIAACVHSTYKWGYYTIGLGAAIVVSISVMTTSYNLVKQRDNDIRLTFLVFFSIIMFLWIIAYPTCFGITDGGNVLQPDSAGIFYGIIDLILMCFIPTLLVPIANHFGADKLGYHFGPSDAEAVMAPKAPVASPR</sequence>
<protein>
    <submittedName>
        <fullName evidence="7">YDR033Wp-like protein</fullName>
    </submittedName>
</protein>
<feature type="transmembrane region" description="Helical" evidence="6">
    <location>
        <begin position="239"/>
        <end position="260"/>
    </location>
</feature>
<dbReference type="Proteomes" id="UP000008988">
    <property type="component" value="Unassembled WGS sequence"/>
</dbReference>
<evidence type="ECO:0000256" key="3">
    <source>
        <dbReference type="ARBA" id="ARBA00022692"/>
    </source>
</evidence>
<comment type="similarity">
    <text evidence="2">Belongs to the archaeal/bacterial/fungal opsin family.</text>
</comment>
<evidence type="ECO:0000256" key="1">
    <source>
        <dbReference type="ARBA" id="ARBA00004141"/>
    </source>
</evidence>
<name>B5VFT6_YEAS6</name>
<dbReference type="InterPro" id="IPR001425">
    <property type="entry name" value="Arc/bac/fun_rhodopsins"/>
</dbReference>
<evidence type="ECO:0000313" key="7">
    <source>
        <dbReference type="EMBL" id="EDZ73208.1"/>
    </source>
</evidence>
<dbReference type="GO" id="GO:0005886">
    <property type="term" value="C:plasma membrane"/>
    <property type="evidence" value="ECO:0007669"/>
    <property type="project" value="TreeGrafter"/>
</dbReference>
<dbReference type="GO" id="GO:0005783">
    <property type="term" value="C:endoplasmic reticulum"/>
    <property type="evidence" value="ECO:0007669"/>
    <property type="project" value="TreeGrafter"/>
</dbReference>
<dbReference type="PANTHER" id="PTHR28286:SF1">
    <property type="entry name" value="30 KDA HEAT SHOCK PROTEIN-RELATED"/>
    <property type="match status" value="1"/>
</dbReference>
<dbReference type="PANTHER" id="PTHR28286">
    <property type="match status" value="1"/>
</dbReference>
<dbReference type="CDD" id="cd15239">
    <property type="entry name" value="7tm_YRO2_fungal-like"/>
    <property type="match status" value="1"/>
</dbReference>
<gene>
    <name evidence="7" type="ORF">AWRI1631_42570</name>
</gene>
<dbReference type="SUPFAM" id="SSF81321">
    <property type="entry name" value="Family A G protein-coupled receptor-like"/>
    <property type="match status" value="1"/>
</dbReference>
<proteinExistence type="inferred from homology"/>
<dbReference type="Gene3D" id="1.20.1070.10">
    <property type="entry name" value="Rhodopsin 7-helix transmembrane proteins"/>
    <property type="match status" value="1"/>
</dbReference>